<dbReference type="Proteomes" id="UP001291309">
    <property type="component" value="Unassembled WGS sequence"/>
</dbReference>
<reference evidence="1 2" key="1">
    <citation type="submission" date="2023-12" db="EMBL/GenBank/DDBJ databases">
        <title>the genome sequence of Hyalangium sp. s54d21.</title>
        <authorList>
            <person name="Zhang X."/>
        </authorList>
    </citation>
    <scope>NUCLEOTIDE SEQUENCE [LARGE SCALE GENOMIC DNA]</scope>
    <source>
        <strain evidence="2">s54d21</strain>
    </source>
</reference>
<sequence>MLTKRDCLLHSVRLLCATARKEGFVYGLSIVDVLSNVPLDEVRQWLQPSPWGPFAPPSG</sequence>
<name>A0ABU5HBY2_9BACT</name>
<organism evidence="1 2">
    <name type="scientific">Hyalangium rubrum</name>
    <dbReference type="NCBI Taxonomy" id="3103134"/>
    <lineage>
        <taxon>Bacteria</taxon>
        <taxon>Pseudomonadati</taxon>
        <taxon>Myxococcota</taxon>
        <taxon>Myxococcia</taxon>
        <taxon>Myxococcales</taxon>
        <taxon>Cystobacterineae</taxon>
        <taxon>Archangiaceae</taxon>
        <taxon>Hyalangium</taxon>
    </lineage>
</organism>
<evidence type="ECO:0000313" key="1">
    <source>
        <dbReference type="EMBL" id="MDY7230972.1"/>
    </source>
</evidence>
<gene>
    <name evidence="1" type="ORF">SYV04_31580</name>
</gene>
<protein>
    <submittedName>
        <fullName evidence="1">Uncharacterized protein</fullName>
    </submittedName>
</protein>
<evidence type="ECO:0000313" key="2">
    <source>
        <dbReference type="Proteomes" id="UP001291309"/>
    </source>
</evidence>
<accession>A0ABU5HBY2</accession>
<comment type="caution">
    <text evidence="1">The sequence shown here is derived from an EMBL/GenBank/DDBJ whole genome shotgun (WGS) entry which is preliminary data.</text>
</comment>
<dbReference type="EMBL" id="JAXIVS010000013">
    <property type="protein sequence ID" value="MDY7230972.1"/>
    <property type="molecule type" value="Genomic_DNA"/>
</dbReference>
<proteinExistence type="predicted"/>
<dbReference type="RefSeq" id="WP_321549905.1">
    <property type="nucleotide sequence ID" value="NZ_JAXIVS010000013.1"/>
</dbReference>
<keyword evidence="2" id="KW-1185">Reference proteome</keyword>